<keyword evidence="2" id="KW-1185">Reference proteome</keyword>
<sequence>SLSELVSDLKNPQIGISHIRHKDNFTVLAKKTIHFDRSNIINIDSAQAPIWLPRSDDSILVVSFRINMAHPQDNHRVIHHSGTYQFHLRILNCKRHNTAVTGLHEPALFF</sequence>
<dbReference type="EMBL" id="MDYQ01000821">
    <property type="protein sequence ID" value="PRP72747.1"/>
    <property type="molecule type" value="Genomic_DNA"/>
</dbReference>
<dbReference type="InParanoid" id="A0A2P6MLZ2"/>
<dbReference type="AlphaFoldDB" id="A0A2P6MLZ2"/>
<organism evidence="1 2">
    <name type="scientific">Planoprotostelium fungivorum</name>
    <dbReference type="NCBI Taxonomy" id="1890364"/>
    <lineage>
        <taxon>Eukaryota</taxon>
        <taxon>Amoebozoa</taxon>
        <taxon>Evosea</taxon>
        <taxon>Variosea</taxon>
        <taxon>Cavosteliida</taxon>
        <taxon>Cavosteliaceae</taxon>
        <taxon>Planoprotostelium</taxon>
    </lineage>
</organism>
<protein>
    <submittedName>
        <fullName evidence="1">Uncharacterized protein</fullName>
    </submittedName>
</protein>
<gene>
    <name evidence="1" type="ORF">PROFUN_17166</name>
</gene>
<evidence type="ECO:0000313" key="1">
    <source>
        <dbReference type="EMBL" id="PRP72747.1"/>
    </source>
</evidence>
<proteinExistence type="predicted"/>
<accession>A0A2P6MLZ2</accession>
<reference evidence="1 2" key="1">
    <citation type="journal article" date="2018" name="Genome Biol. Evol.">
        <title>Multiple Roots of Fruiting Body Formation in Amoebozoa.</title>
        <authorList>
            <person name="Hillmann F."/>
            <person name="Forbes G."/>
            <person name="Novohradska S."/>
            <person name="Ferling I."/>
            <person name="Riege K."/>
            <person name="Groth M."/>
            <person name="Westermann M."/>
            <person name="Marz M."/>
            <person name="Spaller T."/>
            <person name="Winckler T."/>
            <person name="Schaap P."/>
            <person name="Glockner G."/>
        </authorList>
    </citation>
    <scope>NUCLEOTIDE SEQUENCE [LARGE SCALE GENOMIC DNA]</scope>
    <source>
        <strain evidence="1 2">Jena</strain>
    </source>
</reference>
<comment type="caution">
    <text evidence="1">The sequence shown here is derived from an EMBL/GenBank/DDBJ whole genome shotgun (WGS) entry which is preliminary data.</text>
</comment>
<name>A0A2P6MLZ2_9EUKA</name>
<evidence type="ECO:0000313" key="2">
    <source>
        <dbReference type="Proteomes" id="UP000241769"/>
    </source>
</evidence>
<feature type="non-terminal residue" evidence="1">
    <location>
        <position position="1"/>
    </location>
</feature>
<dbReference type="Proteomes" id="UP000241769">
    <property type="component" value="Unassembled WGS sequence"/>
</dbReference>
<dbReference type="STRING" id="1890364.A0A2P6MLZ2"/>